<dbReference type="EMBL" id="CP110423">
    <property type="protein sequence ID" value="WAQ83530.1"/>
    <property type="molecule type" value="Genomic_DNA"/>
</dbReference>
<feature type="compositionally biased region" description="Low complexity" evidence="1">
    <location>
        <begin position="316"/>
        <end position="329"/>
    </location>
</feature>
<feature type="region of interest" description="Disordered" evidence="1">
    <location>
        <begin position="481"/>
        <end position="507"/>
    </location>
</feature>
<keyword evidence="2" id="KW-0472">Membrane</keyword>
<sequence>MCSSNIDHHKNTNTTTTTNKQDKQQDKQQNENKTKRKQTTHQNQNKQLNKCHSDPTPQPPSSSSLAHLGTQLACSAPHPGYVLQLSSLPITLPPQIDPSTLNTTIATLTYALILHPIAAGLALLSAIFGLVSHIRELNAIANPSFSVKAELGHAVWITLEYIDQMRIDAHQAEKAREKEQASLRNQASLPAFAEYPEHIPLNRFNPNEDEQTTAPYNSSSDPSAYPHNRYIPPLPPMPNQHLPGGDIYSNLPPHVSPASNTMNPPHRTPSSLTNRRLPQSLIPAGGMAHTNASNTPPGSYSSNAIHPPNSYPSTPPSSSSTLAAKPSLPAYYPAGPQPSHQASLDSTHRPRPLPSPGPQPIHQASIDSAHRAFPHQPYQTQPLYPAQNTLSEEPDQLPDPNPQYPFGQNINLSDQYPSSQNMHLSPSGHQLDTNRSTVYSQATSVPFVPQPRDAQDPGTRFAGYPADGRSTVYSQATTAAPLGAPEQPQPYGHHPHVSASAPGQEPDEHDMYGGTEALSYRPEIGNPHSFRSPHVSPAFLSHAQSGCVVVTHAGEWTGDGKPRGRLAGSAAASSIGVGFAPRPAVCQDGPISQSH</sequence>
<feature type="compositionally biased region" description="Basic and acidic residues" evidence="1">
    <location>
        <begin position="20"/>
        <end position="33"/>
    </location>
</feature>
<dbReference type="Proteomes" id="UP001164743">
    <property type="component" value="Chromosome 3A"/>
</dbReference>
<feature type="region of interest" description="Disordered" evidence="1">
    <location>
        <begin position="389"/>
        <end position="433"/>
    </location>
</feature>
<feature type="region of interest" description="Disordered" evidence="1">
    <location>
        <begin position="1"/>
        <end position="66"/>
    </location>
</feature>
<protein>
    <submittedName>
        <fullName evidence="3">Uncharacterized protein</fullName>
    </submittedName>
</protein>
<evidence type="ECO:0000256" key="1">
    <source>
        <dbReference type="SAM" id="MobiDB-lite"/>
    </source>
</evidence>
<feature type="compositionally biased region" description="Polar residues" evidence="1">
    <location>
        <begin position="212"/>
        <end position="222"/>
    </location>
</feature>
<evidence type="ECO:0000313" key="4">
    <source>
        <dbReference type="Proteomes" id="UP001164743"/>
    </source>
</evidence>
<dbReference type="RefSeq" id="XP_053019085.1">
    <property type="nucleotide sequence ID" value="XM_053167916.1"/>
</dbReference>
<feature type="compositionally biased region" description="Polar residues" evidence="1">
    <location>
        <begin position="40"/>
        <end position="50"/>
    </location>
</feature>
<evidence type="ECO:0000313" key="3">
    <source>
        <dbReference type="EMBL" id="WAQ83530.1"/>
    </source>
</evidence>
<name>A0ABY7CEK2_9BASI</name>
<feature type="compositionally biased region" description="Polar residues" evidence="1">
    <location>
        <begin position="406"/>
        <end position="433"/>
    </location>
</feature>
<feature type="transmembrane region" description="Helical" evidence="2">
    <location>
        <begin position="108"/>
        <end position="131"/>
    </location>
</feature>
<keyword evidence="4" id="KW-1185">Reference proteome</keyword>
<accession>A0ABY7CEK2</accession>
<feature type="region of interest" description="Disordered" evidence="1">
    <location>
        <begin position="200"/>
        <end position="363"/>
    </location>
</feature>
<feature type="compositionally biased region" description="Polar residues" evidence="1">
    <location>
        <begin position="257"/>
        <end position="277"/>
    </location>
</feature>
<proteinExistence type="predicted"/>
<gene>
    <name evidence="3" type="ORF">PtA15_3A901</name>
</gene>
<organism evidence="3 4">
    <name type="scientific">Puccinia triticina</name>
    <dbReference type="NCBI Taxonomy" id="208348"/>
    <lineage>
        <taxon>Eukaryota</taxon>
        <taxon>Fungi</taxon>
        <taxon>Dikarya</taxon>
        <taxon>Basidiomycota</taxon>
        <taxon>Pucciniomycotina</taxon>
        <taxon>Pucciniomycetes</taxon>
        <taxon>Pucciniales</taxon>
        <taxon>Pucciniaceae</taxon>
        <taxon>Puccinia</taxon>
    </lineage>
</organism>
<feature type="compositionally biased region" description="Basic and acidic residues" evidence="1">
    <location>
        <begin position="1"/>
        <end position="10"/>
    </location>
</feature>
<dbReference type="GeneID" id="77808811"/>
<feature type="compositionally biased region" description="Polar residues" evidence="1">
    <location>
        <begin position="290"/>
        <end position="304"/>
    </location>
</feature>
<keyword evidence="2" id="KW-1133">Transmembrane helix</keyword>
<keyword evidence="2" id="KW-0812">Transmembrane</keyword>
<evidence type="ECO:0000256" key="2">
    <source>
        <dbReference type="SAM" id="Phobius"/>
    </source>
</evidence>
<reference evidence="3" key="1">
    <citation type="submission" date="2022-10" db="EMBL/GenBank/DDBJ databases">
        <title>Puccinia triticina Genome sequencing and assembly.</title>
        <authorList>
            <person name="Li C."/>
        </authorList>
    </citation>
    <scope>NUCLEOTIDE SEQUENCE</scope>
    <source>
        <strain evidence="3">Pt15</strain>
    </source>
</reference>